<evidence type="ECO:0000256" key="9">
    <source>
        <dbReference type="ARBA" id="ARBA00023102"/>
    </source>
</evidence>
<proteinExistence type="inferred from homology"/>
<dbReference type="Gene3D" id="3.40.50.10860">
    <property type="entry name" value="Leucine Dehydrogenase, chain A, domain 1"/>
    <property type="match status" value="1"/>
</dbReference>
<comment type="similarity">
    <text evidence="12">Belongs to the tetrahydrofolate dehydrogenase/cyclohydrolase family.</text>
</comment>
<comment type="caution">
    <text evidence="15">The sequence shown here is derived from an EMBL/GenBank/DDBJ whole genome shotgun (WGS) entry which is preliminary data.</text>
</comment>
<feature type="binding site" evidence="12">
    <location>
        <begin position="165"/>
        <end position="167"/>
    </location>
    <ligand>
        <name>NADP(+)</name>
        <dbReference type="ChEBI" id="CHEBI:58349"/>
    </ligand>
</feature>
<feature type="binding site" evidence="12">
    <location>
        <position position="231"/>
    </location>
    <ligand>
        <name>NADP(+)</name>
        <dbReference type="ChEBI" id="CHEBI:58349"/>
    </ligand>
</feature>
<dbReference type="PANTHER" id="PTHR48099:SF5">
    <property type="entry name" value="C-1-TETRAHYDROFOLATE SYNTHASE, CYTOPLASMIC"/>
    <property type="match status" value="1"/>
</dbReference>
<dbReference type="PROSITE" id="PS00766">
    <property type="entry name" value="THF_DHG_CYH_1"/>
    <property type="match status" value="1"/>
</dbReference>
<evidence type="ECO:0000256" key="5">
    <source>
        <dbReference type="ARBA" id="ARBA00022755"/>
    </source>
</evidence>
<dbReference type="SUPFAM" id="SSF53223">
    <property type="entry name" value="Aminoacid dehydrogenase-like, N-terminal domain"/>
    <property type="match status" value="1"/>
</dbReference>
<feature type="domain" description="Tetrahydrofolate dehydrogenase/cyclohydrolase catalytic" evidence="13">
    <location>
        <begin position="4"/>
        <end position="119"/>
    </location>
</feature>
<dbReference type="InterPro" id="IPR020630">
    <property type="entry name" value="THF_DH/CycHdrlase_cat_dom"/>
</dbReference>
<dbReference type="PRINTS" id="PR00085">
    <property type="entry name" value="THFDHDRGNASE"/>
</dbReference>
<dbReference type="InterPro" id="IPR046346">
    <property type="entry name" value="Aminoacid_DH-like_N_sf"/>
</dbReference>
<reference evidence="15 16" key="1">
    <citation type="journal article" date="2017" name="ISME J.">
        <title>Potential for microbial H2 and metal transformations associated with novel bacteria and archaea in deep terrestrial subsurface sediments.</title>
        <authorList>
            <person name="Hernsdorf A.W."/>
            <person name="Amano Y."/>
            <person name="Miyakawa K."/>
            <person name="Ise K."/>
            <person name="Suzuki Y."/>
            <person name="Anantharaman K."/>
            <person name="Probst A."/>
            <person name="Burstein D."/>
            <person name="Thomas B.C."/>
            <person name="Banfield J.F."/>
        </authorList>
    </citation>
    <scope>NUCLEOTIDE SEQUENCE [LARGE SCALE GENOMIC DNA]</scope>
    <source>
        <strain evidence="15">HGW-Dojkabacteria-1</strain>
    </source>
</reference>
<dbReference type="SUPFAM" id="SSF51735">
    <property type="entry name" value="NAD(P)-binding Rossmann-fold domains"/>
    <property type="match status" value="1"/>
</dbReference>
<accession>A0A2N2F2X2</accession>
<dbReference type="InterPro" id="IPR000672">
    <property type="entry name" value="THF_DH/CycHdrlase"/>
</dbReference>
<evidence type="ECO:0000259" key="13">
    <source>
        <dbReference type="Pfam" id="PF00763"/>
    </source>
</evidence>
<dbReference type="InterPro" id="IPR036291">
    <property type="entry name" value="NAD(P)-bd_dom_sf"/>
</dbReference>
<dbReference type="PANTHER" id="PTHR48099">
    <property type="entry name" value="C-1-TETRAHYDROFOLATE SYNTHASE, CYTOPLASMIC-RELATED"/>
    <property type="match status" value="1"/>
</dbReference>
<keyword evidence="8 12" id="KW-0560">Oxidoreductase</keyword>
<dbReference type="InterPro" id="IPR020867">
    <property type="entry name" value="THF_DH/CycHdrlase_CS"/>
</dbReference>
<dbReference type="Pfam" id="PF02882">
    <property type="entry name" value="THF_DHG_CYH_C"/>
    <property type="match status" value="1"/>
</dbReference>
<comment type="catalytic activity">
    <reaction evidence="12">
        <text>(6R)-5,10-methylene-5,6,7,8-tetrahydrofolate + NADP(+) = (6R)-5,10-methenyltetrahydrofolate + NADPH</text>
        <dbReference type="Rhea" id="RHEA:22812"/>
        <dbReference type="ChEBI" id="CHEBI:15636"/>
        <dbReference type="ChEBI" id="CHEBI:57455"/>
        <dbReference type="ChEBI" id="CHEBI:57783"/>
        <dbReference type="ChEBI" id="CHEBI:58349"/>
        <dbReference type="EC" id="1.5.1.5"/>
    </reaction>
</comment>
<dbReference type="GO" id="GO:0004488">
    <property type="term" value="F:methylenetetrahydrofolate dehydrogenase (NADP+) activity"/>
    <property type="evidence" value="ECO:0007669"/>
    <property type="project" value="UniProtKB-UniRule"/>
</dbReference>
<evidence type="ECO:0000256" key="3">
    <source>
        <dbReference type="ARBA" id="ARBA00022563"/>
    </source>
</evidence>
<gene>
    <name evidence="12" type="primary">folD</name>
    <name evidence="15" type="ORF">CVU76_00490</name>
</gene>
<dbReference type="FunFam" id="3.40.50.720:FF:000094">
    <property type="entry name" value="Bifunctional protein FolD"/>
    <property type="match status" value="1"/>
</dbReference>
<organism evidence="15 16">
    <name type="scientific">Candidatus Dojkabacteria bacterium HGW-Dojkabacteria-1</name>
    <dbReference type="NCBI Taxonomy" id="2013761"/>
    <lineage>
        <taxon>Bacteria</taxon>
        <taxon>Candidatus Dojkabacteria</taxon>
    </lineage>
</organism>
<evidence type="ECO:0000259" key="14">
    <source>
        <dbReference type="Pfam" id="PF02882"/>
    </source>
</evidence>
<dbReference type="GO" id="GO:0004477">
    <property type="term" value="F:methenyltetrahydrofolate cyclohydrolase activity"/>
    <property type="evidence" value="ECO:0007669"/>
    <property type="project" value="UniProtKB-UniRule"/>
</dbReference>
<evidence type="ECO:0000313" key="16">
    <source>
        <dbReference type="Proteomes" id="UP000233417"/>
    </source>
</evidence>
<feature type="domain" description="Tetrahydrofolate dehydrogenase/cyclohydrolase NAD(P)-binding" evidence="14">
    <location>
        <begin position="139"/>
        <end position="281"/>
    </location>
</feature>
<dbReference type="Gene3D" id="3.40.50.720">
    <property type="entry name" value="NAD(P)-binding Rossmann-like Domain"/>
    <property type="match status" value="1"/>
</dbReference>
<keyword evidence="4 12" id="KW-0028">Amino-acid biosynthesis</keyword>
<keyword evidence="9 12" id="KW-0368">Histidine biosynthesis</keyword>
<dbReference type="GO" id="GO:0000105">
    <property type="term" value="P:L-histidine biosynthetic process"/>
    <property type="evidence" value="ECO:0007669"/>
    <property type="project" value="UniProtKB-KW"/>
</dbReference>
<dbReference type="HAMAP" id="MF_01576">
    <property type="entry name" value="THF_DHG_CYH"/>
    <property type="match status" value="1"/>
</dbReference>
<evidence type="ECO:0000256" key="6">
    <source>
        <dbReference type="ARBA" id="ARBA00022801"/>
    </source>
</evidence>
<dbReference type="GO" id="GO:0035999">
    <property type="term" value="P:tetrahydrofolate interconversion"/>
    <property type="evidence" value="ECO:0007669"/>
    <property type="project" value="UniProtKB-UniRule"/>
</dbReference>
<protein>
    <recommendedName>
        <fullName evidence="12">Bifunctional protein FolD</fullName>
    </recommendedName>
    <domain>
        <recommendedName>
            <fullName evidence="12">Methylenetetrahydrofolate dehydrogenase</fullName>
            <ecNumber evidence="12">1.5.1.5</ecNumber>
        </recommendedName>
    </domain>
    <domain>
        <recommendedName>
            <fullName evidence="12">Methenyltetrahydrofolate cyclohydrolase</fullName>
            <ecNumber evidence="12">3.5.4.9</ecNumber>
        </recommendedName>
    </domain>
</protein>
<dbReference type="PROSITE" id="PS00767">
    <property type="entry name" value="THF_DHG_CYH_2"/>
    <property type="match status" value="1"/>
</dbReference>
<dbReference type="AlphaFoldDB" id="A0A2N2F2X2"/>
<evidence type="ECO:0000313" key="15">
    <source>
        <dbReference type="EMBL" id="PKN02507.1"/>
    </source>
</evidence>
<evidence type="ECO:0000256" key="11">
    <source>
        <dbReference type="ARBA" id="ARBA00023268"/>
    </source>
</evidence>
<keyword evidence="7 12" id="KW-0521">NADP</keyword>
<keyword evidence="11 12" id="KW-0511">Multifunctional enzyme</keyword>
<dbReference type="Proteomes" id="UP000233417">
    <property type="component" value="Unassembled WGS sequence"/>
</dbReference>
<comment type="pathway">
    <text evidence="1 12">One-carbon metabolism; tetrahydrofolate interconversion.</text>
</comment>
<keyword evidence="3 12" id="KW-0554">One-carbon metabolism</keyword>
<evidence type="ECO:0000256" key="12">
    <source>
        <dbReference type="HAMAP-Rule" id="MF_01576"/>
    </source>
</evidence>
<dbReference type="EC" id="1.5.1.5" evidence="12"/>
<evidence type="ECO:0000256" key="4">
    <source>
        <dbReference type="ARBA" id="ARBA00022605"/>
    </source>
</evidence>
<comment type="catalytic activity">
    <reaction evidence="12">
        <text>(6R)-5,10-methenyltetrahydrofolate + H2O = (6R)-10-formyltetrahydrofolate + H(+)</text>
        <dbReference type="Rhea" id="RHEA:23700"/>
        <dbReference type="ChEBI" id="CHEBI:15377"/>
        <dbReference type="ChEBI" id="CHEBI:15378"/>
        <dbReference type="ChEBI" id="CHEBI:57455"/>
        <dbReference type="ChEBI" id="CHEBI:195366"/>
        <dbReference type="EC" id="3.5.4.9"/>
    </reaction>
</comment>
<comment type="caution">
    <text evidence="12">Lacks conserved residue(s) required for the propagation of feature annotation.</text>
</comment>
<dbReference type="FunFam" id="3.40.50.10860:FF:000005">
    <property type="entry name" value="C-1-tetrahydrofolate synthase, cytoplasmic, putative"/>
    <property type="match status" value="1"/>
</dbReference>
<dbReference type="UniPathway" id="UPA00193"/>
<dbReference type="Pfam" id="PF00763">
    <property type="entry name" value="THF_DHG_CYH"/>
    <property type="match status" value="1"/>
</dbReference>
<evidence type="ECO:0000256" key="1">
    <source>
        <dbReference type="ARBA" id="ARBA00004777"/>
    </source>
</evidence>
<keyword evidence="6 12" id="KW-0378">Hydrolase</keyword>
<evidence type="ECO:0000256" key="7">
    <source>
        <dbReference type="ARBA" id="ARBA00022857"/>
    </source>
</evidence>
<sequence>MILLDGKAVSQKILKSLKSQIDGYIDIGSRVPRLDIIIVGDDYASKKYVSMKEKRALELGIKAVIHEFDSKVDEEEIVELIEKLNSDSRVDGLMVQLPLPKGFNTQRILEKISPQKDVDGLTSSNLGKLFKNEEGAIAPATAKGVLKLLEEYEIEIDGVNAVVVGRSEIVGLPTAAMLQNSNATVTICHSHTKNLKDITKNADILVVGIGRAEYIDKSYIKEDAVVVDIGTNLNQEGKLVGDVKFGSVKKVAGYITPVPGGIGPMTIASLLLNLFEIYEKNVKKY</sequence>
<evidence type="ECO:0000256" key="8">
    <source>
        <dbReference type="ARBA" id="ARBA00023002"/>
    </source>
</evidence>
<comment type="subunit">
    <text evidence="2 12">Homodimer.</text>
</comment>
<evidence type="ECO:0000256" key="10">
    <source>
        <dbReference type="ARBA" id="ARBA00023167"/>
    </source>
</evidence>
<comment type="function">
    <text evidence="12">Catalyzes the oxidation of 5,10-methylenetetrahydrofolate to 5,10-methenyltetrahydrofolate and then the hydrolysis of 5,10-methenyltetrahydrofolate to 10-formyltetrahydrofolate.</text>
</comment>
<dbReference type="InterPro" id="IPR020631">
    <property type="entry name" value="THF_DH/CycHdrlase_NAD-bd_dom"/>
</dbReference>
<dbReference type="CDD" id="cd01080">
    <property type="entry name" value="NAD_bind_m-THF_DH_Cyclohyd"/>
    <property type="match status" value="1"/>
</dbReference>
<dbReference type="GO" id="GO:0006164">
    <property type="term" value="P:purine nucleotide biosynthetic process"/>
    <property type="evidence" value="ECO:0007669"/>
    <property type="project" value="UniProtKB-KW"/>
</dbReference>
<keyword evidence="10 12" id="KW-0486">Methionine biosynthesis</keyword>
<evidence type="ECO:0000256" key="2">
    <source>
        <dbReference type="ARBA" id="ARBA00011738"/>
    </source>
</evidence>
<name>A0A2N2F2X2_9BACT</name>
<dbReference type="EMBL" id="PHAO01000001">
    <property type="protein sequence ID" value="PKN02507.1"/>
    <property type="molecule type" value="Genomic_DNA"/>
</dbReference>
<keyword evidence="5 12" id="KW-0658">Purine biosynthesis</keyword>
<dbReference type="EC" id="3.5.4.9" evidence="12"/>
<dbReference type="GO" id="GO:0005829">
    <property type="term" value="C:cytosol"/>
    <property type="evidence" value="ECO:0007669"/>
    <property type="project" value="TreeGrafter"/>
</dbReference>
<dbReference type="GO" id="GO:0009086">
    <property type="term" value="P:methionine biosynthetic process"/>
    <property type="evidence" value="ECO:0007669"/>
    <property type="project" value="UniProtKB-KW"/>
</dbReference>